<keyword evidence="3" id="KW-0547">Nucleotide-binding</keyword>
<dbReference type="GO" id="GO:0043190">
    <property type="term" value="C:ATP-binding cassette (ABC) transporter complex"/>
    <property type="evidence" value="ECO:0007669"/>
    <property type="project" value="TreeGrafter"/>
</dbReference>
<dbReference type="Proteomes" id="UP000188342">
    <property type="component" value="Unassembled WGS sequence"/>
</dbReference>
<evidence type="ECO:0000256" key="4">
    <source>
        <dbReference type="ARBA" id="ARBA00022840"/>
    </source>
</evidence>
<evidence type="ECO:0000256" key="3">
    <source>
        <dbReference type="ARBA" id="ARBA00022741"/>
    </source>
</evidence>
<gene>
    <name evidence="6" type="ORF">FM114_16265</name>
</gene>
<dbReference type="SMART" id="SM00382">
    <property type="entry name" value="AAA"/>
    <property type="match status" value="1"/>
</dbReference>
<dbReference type="GO" id="GO:0016887">
    <property type="term" value="F:ATP hydrolysis activity"/>
    <property type="evidence" value="ECO:0007669"/>
    <property type="project" value="InterPro"/>
</dbReference>
<dbReference type="EMBL" id="FUKQ01000064">
    <property type="protein sequence ID" value="SJN45781.1"/>
    <property type="molecule type" value="Genomic_DNA"/>
</dbReference>
<accession>A0A1R4KN72</accession>
<dbReference type="InterPro" id="IPR050095">
    <property type="entry name" value="ECF_ABC_transporter_ATP-bd"/>
</dbReference>
<dbReference type="GO" id="GO:0042626">
    <property type="term" value="F:ATPase-coupled transmembrane transporter activity"/>
    <property type="evidence" value="ECO:0007669"/>
    <property type="project" value="TreeGrafter"/>
</dbReference>
<dbReference type="Gene3D" id="3.40.50.300">
    <property type="entry name" value="P-loop containing nucleotide triphosphate hydrolases"/>
    <property type="match status" value="1"/>
</dbReference>
<proteinExistence type="inferred from homology"/>
<evidence type="ECO:0000256" key="1">
    <source>
        <dbReference type="ARBA" id="ARBA00005417"/>
    </source>
</evidence>
<reference evidence="6 7" key="1">
    <citation type="submission" date="2017-02" db="EMBL/GenBank/DDBJ databases">
        <authorList>
            <person name="Peterson S.W."/>
        </authorList>
    </citation>
    <scope>NUCLEOTIDE SEQUENCE [LARGE SCALE GENOMIC DNA]</scope>
    <source>
        <strain evidence="6 7">LSP_Lj1</strain>
    </source>
</reference>
<dbReference type="InterPro" id="IPR003439">
    <property type="entry name" value="ABC_transporter-like_ATP-bd"/>
</dbReference>
<sequence length="230" mass="25064">MIIEAQGLGHAYGEGSTRRIVLEGVDVQLTERRIGVIGHNGSGKSTFLRMLNGLVLPSEGKLLVNGMDTAKDAKAIRKLVGFLFTDPDNQIIMPTVAEDVAFGLRKSGLPAEEVNRRVDELLDRFGLLGHRDHPAQLLSGGQKQLQALAAVLITQPEMIVMDEPTTLLDIRNANEIGRIINTVEATVVLATHHLHLLEDFDRALVFDHGHLVADGDPATSVARYRALMEA</sequence>
<dbReference type="PANTHER" id="PTHR43553:SF24">
    <property type="entry name" value="ENERGY-COUPLING FACTOR TRANSPORTER ATP-BINDING PROTEIN ECFA1"/>
    <property type="match status" value="1"/>
</dbReference>
<dbReference type="GO" id="GO:0005524">
    <property type="term" value="F:ATP binding"/>
    <property type="evidence" value="ECO:0007669"/>
    <property type="project" value="UniProtKB-KW"/>
</dbReference>
<dbReference type="PROSITE" id="PS50893">
    <property type="entry name" value="ABC_TRANSPORTER_2"/>
    <property type="match status" value="1"/>
</dbReference>
<keyword evidence="2" id="KW-0813">Transport</keyword>
<keyword evidence="7" id="KW-1185">Reference proteome</keyword>
<evidence type="ECO:0000313" key="7">
    <source>
        <dbReference type="Proteomes" id="UP000188342"/>
    </source>
</evidence>
<name>A0A1R4KN72_9ACTN</name>
<feature type="domain" description="ABC transporter" evidence="5">
    <location>
        <begin position="3"/>
        <end position="230"/>
    </location>
</feature>
<organism evidence="6 7">
    <name type="scientific">Luteococcus japonicus LSP_Lj1</name>
    <dbReference type="NCBI Taxonomy" id="1255658"/>
    <lineage>
        <taxon>Bacteria</taxon>
        <taxon>Bacillati</taxon>
        <taxon>Actinomycetota</taxon>
        <taxon>Actinomycetes</taxon>
        <taxon>Propionibacteriales</taxon>
        <taxon>Propionibacteriaceae</taxon>
        <taxon>Luteococcus</taxon>
    </lineage>
</organism>
<dbReference type="InterPro" id="IPR027417">
    <property type="entry name" value="P-loop_NTPase"/>
</dbReference>
<dbReference type="STRING" id="1255658.FM114_16265"/>
<dbReference type="CDD" id="cd03225">
    <property type="entry name" value="ABC_cobalt_CbiO_domain1"/>
    <property type="match status" value="1"/>
</dbReference>
<dbReference type="RefSeq" id="WP_094766196.1">
    <property type="nucleotide sequence ID" value="NZ_FUKQ01000064.1"/>
</dbReference>
<keyword evidence="4" id="KW-0067">ATP-binding</keyword>
<evidence type="ECO:0000313" key="6">
    <source>
        <dbReference type="EMBL" id="SJN45781.1"/>
    </source>
</evidence>
<dbReference type="InterPro" id="IPR015856">
    <property type="entry name" value="ABC_transpr_CbiO/EcfA_su"/>
</dbReference>
<dbReference type="PANTHER" id="PTHR43553">
    <property type="entry name" value="HEAVY METAL TRANSPORTER"/>
    <property type="match status" value="1"/>
</dbReference>
<dbReference type="Pfam" id="PF00005">
    <property type="entry name" value="ABC_tran"/>
    <property type="match status" value="1"/>
</dbReference>
<evidence type="ECO:0000259" key="5">
    <source>
        <dbReference type="PROSITE" id="PS50893"/>
    </source>
</evidence>
<evidence type="ECO:0000256" key="2">
    <source>
        <dbReference type="ARBA" id="ARBA00022448"/>
    </source>
</evidence>
<dbReference type="OrthoDB" id="9806471at2"/>
<dbReference type="InterPro" id="IPR003593">
    <property type="entry name" value="AAA+_ATPase"/>
</dbReference>
<comment type="similarity">
    <text evidence="1">Belongs to the ABC transporter superfamily.</text>
</comment>
<dbReference type="AlphaFoldDB" id="A0A1R4KN72"/>
<dbReference type="SUPFAM" id="SSF52540">
    <property type="entry name" value="P-loop containing nucleoside triphosphate hydrolases"/>
    <property type="match status" value="1"/>
</dbReference>
<protein>
    <submittedName>
        <fullName evidence="6">ATPase component BioM of energizing module of biotin ECF transporter</fullName>
    </submittedName>
</protein>